<dbReference type="EMBL" id="CM004390">
    <property type="protein sequence ID" value="KAG8655574.1"/>
    <property type="molecule type" value="Genomic_DNA"/>
</dbReference>
<protein>
    <submittedName>
        <fullName evidence="1">Uncharacterized protein</fullName>
    </submittedName>
</protein>
<name>A0ACB7HUG5_MANES</name>
<proteinExistence type="predicted"/>
<gene>
    <name evidence="1" type="ORF">MANES_04G053800v8</name>
</gene>
<accession>A0ACB7HUG5</accession>
<sequence>MAVLNWKHHTLLQALMTRGPLKENEFHKIFSAVTGKNPRSYERDFNDFLLKINKELSYVQMELRRCRNQNDGEVCYGLVNNVSDDQSKLGTKYSVPQIALYKGVIEAIMQDATAQGCISTFTALNTRLENQVHSGTESQSQGGSSQVPPALRNFSMSQKEKTLDELVCDKWLCHTPDGDIGLGVKSYLDLRSWFHNSGIPSCEVCNEAAIKAKVCQNEGCMLRIHHYCLKKKFSQSRGKIICPSCSTQWECQIPKSEVEALEDELNEPTESQPLAVSKRRKLKANRNADADTAGCGSSQGPSVPELRRVTRSSARPRKMGRKKNKQKEIKSSSSSTTKALSEHSE</sequence>
<evidence type="ECO:0000313" key="2">
    <source>
        <dbReference type="Proteomes" id="UP000091857"/>
    </source>
</evidence>
<reference evidence="2" key="1">
    <citation type="journal article" date="2016" name="Nat. Biotechnol.">
        <title>Sequencing wild and cultivated cassava and related species reveals extensive interspecific hybridization and genetic diversity.</title>
        <authorList>
            <person name="Bredeson J.V."/>
            <person name="Lyons J.B."/>
            <person name="Prochnik S.E."/>
            <person name="Wu G.A."/>
            <person name="Ha C.M."/>
            <person name="Edsinger-Gonzales E."/>
            <person name="Grimwood J."/>
            <person name="Schmutz J."/>
            <person name="Rabbi I.Y."/>
            <person name="Egesi C."/>
            <person name="Nauluvula P."/>
            <person name="Lebot V."/>
            <person name="Ndunguru J."/>
            <person name="Mkamilo G."/>
            <person name="Bart R.S."/>
            <person name="Setter T.L."/>
            <person name="Gleadow R.M."/>
            <person name="Kulakow P."/>
            <person name="Ferguson M.E."/>
            <person name="Rounsley S."/>
            <person name="Rokhsar D.S."/>
        </authorList>
    </citation>
    <scope>NUCLEOTIDE SEQUENCE [LARGE SCALE GENOMIC DNA]</scope>
    <source>
        <strain evidence="2">cv. AM560-2</strain>
    </source>
</reference>
<evidence type="ECO:0000313" key="1">
    <source>
        <dbReference type="EMBL" id="KAG8655574.1"/>
    </source>
</evidence>
<organism evidence="1 2">
    <name type="scientific">Manihot esculenta</name>
    <name type="common">Cassava</name>
    <name type="synonym">Jatropha manihot</name>
    <dbReference type="NCBI Taxonomy" id="3983"/>
    <lineage>
        <taxon>Eukaryota</taxon>
        <taxon>Viridiplantae</taxon>
        <taxon>Streptophyta</taxon>
        <taxon>Embryophyta</taxon>
        <taxon>Tracheophyta</taxon>
        <taxon>Spermatophyta</taxon>
        <taxon>Magnoliopsida</taxon>
        <taxon>eudicotyledons</taxon>
        <taxon>Gunneridae</taxon>
        <taxon>Pentapetalae</taxon>
        <taxon>rosids</taxon>
        <taxon>fabids</taxon>
        <taxon>Malpighiales</taxon>
        <taxon>Euphorbiaceae</taxon>
        <taxon>Crotonoideae</taxon>
        <taxon>Manihoteae</taxon>
        <taxon>Manihot</taxon>
    </lineage>
</organism>
<keyword evidence="2" id="KW-1185">Reference proteome</keyword>
<comment type="caution">
    <text evidence="1">The sequence shown here is derived from an EMBL/GenBank/DDBJ whole genome shotgun (WGS) entry which is preliminary data.</text>
</comment>
<dbReference type="Proteomes" id="UP000091857">
    <property type="component" value="Chromosome 4"/>
</dbReference>